<feature type="transmembrane region" description="Helical" evidence="8">
    <location>
        <begin position="329"/>
        <end position="349"/>
    </location>
</feature>
<comment type="caution">
    <text evidence="10">The sequence shown here is derived from an EMBL/GenBank/DDBJ whole genome shotgun (WGS) entry which is preliminary data.</text>
</comment>
<feature type="transmembrane region" description="Helical" evidence="8">
    <location>
        <begin position="296"/>
        <end position="317"/>
    </location>
</feature>
<evidence type="ECO:0000256" key="4">
    <source>
        <dbReference type="ARBA" id="ARBA00022519"/>
    </source>
</evidence>
<feature type="transmembrane region" description="Helical" evidence="8">
    <location>
        <begin position="133"/>
        <end position="150"/>
    </location>
</feature>
<feature type="transmembrane region" description="Helical" evidence="8">
    <location>
        <begin position="71"/>
        <end position="88"/>
    </location>
</feature>
<evidence type="ECO:0000256" key="5">
    <source>
        <dbReference type="ARBA" id="ARBA00022692"/>
    </source>
</evidence>
<comment type="subcellular location">
    <subcellularLocation>
        <location evidence="1">Cell inner membrane</location>
        <topology evidence="1">Multi-pass membrane protein</topology>
    </subcellularLocation>
</comment>
<keyword evidence="7 8" id="KW-0472">Membrane</keyword>
<dbReference type="AlphaFoldDB" id="A0A198A2H1"/>
<sequence length="391" mass="42335">MISTARWLMAFYFIYYGTTAMNIIYLPLVLKEKGLSLLEIGAFLSAGLIAGAVAQPSWGAVSDRIGGVKRIILWCLVGMTVGLGILFASEGRMLVLIGYLIFVIFSSPVIPLVDSWNLSLSETGGLPYGAYRIWGSLGFACAAPCMGWISQQTGPVVLYVLYSVGLVLSLICLLPLPDEPRHTSSTKSNWSIMTIRRGKPGLWFILGALLLLGCASRAADNFTGIYAQDIGGTELFVGLYWSVAAICEIPFFYRAAAWVDKYGPIRVLCTAAACYGIKWLLIWTTGNLAGLMVSQALQGATFALMYVAAMYYVRSIVPIALRSTGQMLLSMWMFSLAGVLGSGMGGWLMNKGHSMELFAVCVLLAGAAFVLLLAGIHRNKSPRLVHTRPSM</sequence>
<dbReference type="PANTHER" id="PTHR23522:SF10">
    <property type="entry name" value="3-PHENYLPROPIONIC ACID TRANSPORTER-RELATED"/>
    <property type="match status" value="1"/>
</dbReference>
<dbReference type="RefSeq" id="WP_068667940.1">
    <property type="nucleotide sequence ID" value="NZ_LYPB01000081.1"/>
</dbReference>
<feature type="transmembrane region" description="Helical" evidence="8">
    <location>
        <begin position="265"/>
        <end position="284"/>
    </location>
</feature>
<dbReference type="STRING" id="1850517.A8708_03520"/>
<dbReference type="Gene3D" id="1.20.1250.20">
    <property type="entry name" value="MFS general substrate transporter like domains"/>
    <property type="match status" value="2"/>
</dbReference>
<dbReference type="GO" id="GO:0005886">
    <property type="term" value="C:plasma membrane"/>
    <property type="evidence" value="ECO:0007669"/>
    <property type="project" value="UniProtKB-SubCell"/>
</dbReference>
<evidence type="ECO:0000256" key="7">
    <source>
        <dbReference type="ARBA" id="ARBA00023136"/>
    </source>
</evidence>
<feature type="transmembrane region" description="Helical" evidence="8">
    <location>
        <begin position="235"/>
        <end position="253"/>
    </location>
</feature>
<keyword evidence="11" id="KW-1185">Reference proteome</keyword>
<feature type="transmembrane region" description="Helical" evidence="8">
    <location>
        <begin position="94"/>
        <end position="113"/>
    </location>
</feature>
<dbReference type="SUPFAM" id="SSF103473">
    <property type="entry name" value="MFS general substrate transporter"/>
    <property type="match status" value="1"/>
</dbReference>
<feature type="transmembrane region" description="Helical" evidence="8">
    <location>
        <begin position="7"/>
        <end position="28"/>
    </location>
</feature>
<dbReference type="Pfam" id="PF12832">
    <property type="entry name" value="MFS_1_like"/>
    <property type="match status" value="1"/>
</dbReference>
<gene>
    <name evidence="10" type="ORF">A8708_03520</name>
</gene>
<dbReference type="Proteomes" id="UP000078454">
    <property type="component" value="Unassembled WGS sequence"/>
</dbReference>
<keyword evidence="6 8" id="KW-1133">Transmembrane helix</keyword>
<dbReference type="EMBL" id="LYPB01000081">
    <property type="protein sequence ID" value="OAS15664.1"/>
    <property type="molecule type" value="Genomic_DNA"/>
</dbReference>
<keyword evidence="4" id="KW-0997">Cell inner membrane</keyword>
<evidence type="ECO:0000256" key="2">
    <source>
        <dbReference type="ARBA" id="ARBA00022448"/>
    </source>
</evidence>
<dbReference type="GO" id="GO:0015528">
    <property type="term" value="F:lactose:proton symporter activity"/>
    <property type="evidence" value="ECO:0007669"/>
    <property type="project" value="TreeGrafter"/>
</dbReference>
<feature type="transmembrane region" description="Helical" evidence="8">
    <location>
        <begin position="156"/>
        <end position="176"/>
    </location>
</feature>
<accession>A0A198A2H1</accession>
<name>A0A198A2H1_9BACL</name>
<feature type="transmembrane region" description="Helical" evidence="8">
    <location>
        <begin position="201"/>
        <end position="219"/>
    </location>
</feature>
<evidence type="ECO:0000256" key="6">
    <source>
        <dbReference type="ARBA" id="ARBA00022989"/>
    </source>
</evidence>
<feature type="transmembrane region" description="Helical" evidence="8">
    <location>
        <begin position="355"/>
        <end position="376"/>
    </location>
</feature>
<evidence type="ECO:0000256" key="1">
    <source>
        <dbReference type="ARBA" id="ARBA00004429"/>
    </source>
</evidence>
<evidence type="ECO:0000259" key="9">
    <source>
        <dbReference type="Pfam" id="PF12832"/>
    </source>
</evidence>
<dbReference type="PANTHER" id="PTHR23522">
    <property type="entry name" value="BLL5896 PROTEIN"/>
    <property type="match status" value="1"/>
</dbReference>
<feature type="domain" description="Major facilitator superfamily associated" evidence="9">
    <location>
        <begin position="7"/>
        <end position="359"/>
    </location>
</feature>
<dbReference type="OrthoDB" id="1650886at2"/>
<keyword evidence="5 8" id="KW-0812">Transmembrane</keyword>
<evidence type="ECO:0000313" key="10">
    <source>
        <dbReference type="EMBL" id="OAS15664.1"/>
    </source>
</evidence>
<evidence type="ECO:0000313" key="11">
    <source>
        <dbReference type="Proteomes" id="UP000078454"/>
    </source>
</evidence>
<evidence type="ECO:0000256" key="8">
    <source>
        <dbReference type="SAM" id="Phobius"/>
    </source>
</evidence>
<protein>
    <recommendedName>
        <fullName evidence="9">Major facilitator superfamily associated domain-containing protein</fullName>
    </recommendedName>
</protein>
<proteinExistence type="predicted"/>
<reference evidence="10 11" key="1">
    <citation type="submission" date="2016-05" db="EMBL/GenBank/DDBJ databases">
        <title>Paenibacillus sp. 1ZS3-15 nov., isolated from the rhizosphere soil.</title>
        <authorList>
            <person name="Zhang X.X."/>
            <person name="Zhang J."/>
        </authorList>
    </citation>
    <scope>NUCLEOTIDE SEQUENCE [LARGE SCALE GENOMIC DNA]</scope>
    <source>
        <strain evidence="10 11">1ZS3-15</strain>
    </source>
</reference>
<keyword evidence="3" id="KW-1003">Cell membrane</keyword>
<organism evidence="10 11">
    <name type="scientific">Paenibacillus oryzisoli</name>
    <dbReference type="NCBI Taxonomy" id="1850517"/>
    <lineage>
        <taxon>Bacteria</taxon>
        <taxon>Bacillati</taxon>
        <taxon>Bacillota</taxon>
        <taxon>Bacilli</taxon>
        <taxon>Bacillales</taxon>
        <taxon>Paenibacillaceae</taxon>
        <taxon>Paenibacillus</taxon>
    </lineage>
</organism>
<dbReference type="InterPro" id="IPR024989">
    <property type="entry name" value="MFS_assoc_dom"/>
</dbReference>
<dbReference type="InterPro" id="IPR036259">
    <property type="entry name" value="MFS_trans_sf"/>
</dbReference>
<dbReference type="GO" id="GO:0030395">
    <property type="term" value="F:lactose binding"/>
    <property type="evidence" value="ECO:0007669"/>
    <property type="project" value="TreeGrafter"/>
</dbReference>
<evidence type="ECO:0000256" key="3">
    <source>
        <dbReference type="ARBA" id="ARBA00022475"/>
    </source>
</evidence>
<keyword evidence="2" id="KW-0813">Transport</keyword>